<comment type="subcellular location">
    <subcellularLocation>
        <location evidence="1">Cell outer membrane</location>
    </subcellularLocation>
</comment>
<proteinExistence type="inferred from homology"/>
<accession>A0A4S2FGH3</accession>
<dbReference type="SUPFAM" id="SSF48452">
    <property type="entry name" value="TPR-like"/>
    <property type="match status" value="1"/>
</dbReference>
<evidence type="ECO:0000256" key="2">
    <source>
        <dbReference type="ARBA" id="ARBA00006275"/>
    </source>
</evidence>
<dbReference type="Pfam" id="PF07980">
    <property type="entry name" value="SusD_RagB"/>
    <property type="match status" value="1"/>
</dbReference>
<dbReference type="Gene3D" id="1.25.40.390">
    <property type="match status" value="1"/>
</dbReference>
<evidence type="ECO:0000256" key="5">
    <source>
        <dbReference type="ARBA" id="ARBA00023237"/>
    </source>
</evidence>
<evidence type="ECO:0000256" key="3">
    <source>
        <dbReference type="ARBA" id="ARBA00022729"/>
    </source>
</evidence>
<reference evidence="8 9" key="1">
    <citation type="submission" date="2019-04" db="EMBL/GenBank/DDBJ databases">
        <title>Microbes associate with the intestines of laboratory mice.</title>
        <authorList>
            <person name="Navarre W."/>
            <person name="Wong E."/>
            <person name="Huang K."/>
            <person name="Tropini C."/>
            <person name="Ng K."/>
            <person name="Yu B."/>
        </authorList>
    </citation>
    <scope>NUCLEOTIDE SEQUENCE [LARGE SCALE GENOMIC DNA]</scope>
    <source>
        <strain evidence="8 9">NM22_B1</strain>
    </source>
</reference>
<dbReference type="Proteomes" id="UP000310760">
    <property type="component" value="Unassembled WGS sequence"/>
</dbReference>
<dbReference type="RefSeq" id="WP_135952539.1">
    <property type="nucleotide sequence ID" value="NZ_CAKOCL010000008.1"/>
</dbReference>
<keyword evidence="3" id="KW-0732">Signal</keyword>
<feature type="domain" description="SusD-like N-terminal" evidence="7">
    <location>
        <begin position="21"/>
        <end position="229"/>
    </location>
</feature>
<dbReference type="Gene3D" id="1.25.40.900">
    <property type="match status" value="1"/>
</dbReference>
<keyword evidence="4" id="KW-0472">Membrane</keyword>
<dbReference type="InterPro" id="IPR011990">
    <property type="entry name" value="TPR-like_helical_dom_sf"/>
</dbReference>
<gene>
    <name evidence="8" type="ORF">E5339_18660</name>
</gene>
<dbReference type="Pfam" id="PF14322">
    <property type="entry name" value="SusD-like_3"/>
    <property type="match status" value="1"/>
</dbReference>
<sequence>MKNIYLIIGLAAGISFSSCSDFLDKAPGSALPSEGAITSVFDLQNAVNGVGYIVSEGRMTYSAEFGIYADLMSGNFKVIRDYGQSSPISYYAMTKNDALPDYGYYYYYKALANANKALSYLDNVTGDETQIKNLHGQLLAWRGLLHFDLARMFCHIPTTVSNLDEANSGLVLSTEAFEADYKGSRSTLKQTYDQIIQDLTDALPLLSKSKSTGYLNYYGALALRARAYLYYGKNDLALADAKAIIESGAYNLYSRAEYPNVWVQEGTAESIFELLITDNYNAQRNSLGYYTDATGYPECGFNTDSELFKYLKNNSQDIRSTLIKDQTAASYKTSAGYYPAKYPGRNGSIYVNNPKIIRLSEIYLIAAEAAYHLSGGDAAATYLNTIRKNRIEGYEDVSSVTLEDILFEYEKELFAENQTTFAYWRNKKSVTPAMITDVINYNDYRTIMPIPQREIDLNSALIQNPQY</sequence>
<dbReference type="EMBL" id="SRYJ01000051">
    <property type="protein sequence ID" value="TGY67872.1"/>
    <property type="molecule type" value="Genomic_DNA"/>
</dbReference>
<dbReference type="AlphaFoldDB" id="A0A4S2FGH3"/>
<comment type="similarity">
    <text evidence="2">Belongs to the SusD family.</text>
</comment>
<evidence type="ECO:0000259" key="6">
    <source>
        <dbReference type="Pfam" id="PF07980"/>
    </source>
</evidence>
<organism evidence="8 9">
    <name type="scientific">Phocaeicola sartorii</name>
    <dbReference type="NCBI Taxonomy" id="671267"/>
    <lineage>
        <taxon>Bacteria</taxon>
        <taxon>Pseudomonadati</taxon>
        <taxon>Bacteroidota</taxon>
        <taxon>Bacteroidia</taxon>
        <taxon>Bacteroidales</taxon>
        <taxon>Bacteroidaceae</taxon>
        <taxon>Phocaeicola</taxon>
    </lineage>
</organism>
<keyword evidence="5" id="KW-0998">Cell outer membrane</keyword>
<dbReference type="PROSITE" id="PS51257">
    <property type="entry name" value="PROKAR_LIPOPROTEIN"/>
    <property type="match status" value="1"/>
</dbReference>
<evidence type="ECO:0000313" key="9">
    <source>
        <dbReference type="Proteomes" id="UP000310760"/>
    </source>
</evidence>
<dbReference type="GO" id="GO:0009279">
    <property type="term" value="C:cell outer membrane"/>
    <property type="evidence" value="ECO:0007669"/>
    <property type="project" value="UniProtKB-SubCell"/>
</dbReference>
<evidence type="ECO:0000256" key="1">
    <source>
        <dbReference type="ARBA" id="ARBA00004442"/>
    </source>
</evidence>
<evidence type="ECO:0000313" key="8">
    <source>
        <dbReference type="EMBL" id="TGY67872.1"/>
    </source>
</evidence>
<comment type="caution">
    <text evidence="8">The sequence shown here is derived from an EMBL/GenBank/DDBJ whole genome shotgun (WGS) entry which is preliminary data.</text>
</comment>
<dbReference type="Gene3D" id="2.20.20.130">
    <property type="match status" value="1"/>
</dbReference>
<protein>
    <submittedName>
        <fullName evidence="8">RagB/SusD family nutrient uptake outer membrane protein</fullName>
    </submittedName>
</protein>
<dbReference type="InterPro" id="IPR033985">
    <property type="entry name" value="SusD-like_N"/>
</dbReference>
<evidence type="ECO:0000259" key="7">
    <source>
        <dbReference type="Pfam" id="PF14322"/>
    </source>
</evidence>
<feature type="domain" description="RagB/SusD" evidence="6">
    <location>
        <begin position="295"/>
        <end position="467"/>
    </location>
</feature>
<name>A0A4S2FGH3_9BACT</name>
<dbReference type="InterPro" id="IPR012944">
    <property type="entry name" value="SusD_RagB_dom"/>
</dbReference>
<evidence type="ECO:0000256" key="4">
    <source>
        <dbReference type="ARBA" id="ARBA00023136"/>
    </source>
</evidence>